<dbReference type="EMBL" id="JADGJH010000542">
    <property type="protein sequence ID" value="KAJ3126784.1"/>
    <property type="molecule type" value="Genomic_DNA"/>
</dbReference>
<dbReference type="Proteomes" id="UP001211907">
    <property type="component" value="Unassembled WGS sequence"/>
</dbReference>
<evidence type="ECO:0000313" key="2">
    <source>
        <dbReference type="Proteomes" id="UP001211907"/>
    </source>
</evidence>
<reference evidence="1" key="1">
    <citation type="submission" date="2020-05" db="EMBL/GenBank/DDBJ databases">
        <title>Phylogenomic resolution of chytrid fungi.</title>
        <authorList>
            <person name="Stajich J.E."/>
            <person name="Amses K."/>
            <person name="Simmons R."/>
            <person name="Seto K."/>
            <person name="Myers J."/>
            <person name="Bonds A."/>
            <person name="Quandt C.A."/>
            <person name="Barry K."/>
            <person name="Liu P."/>
            <person name="Grigoriev I."/>
            <person name="Longcore J.E."/>
            <person name="James T.Y."/>
        </authorList>
    </citation>
    <scope>NUCLEOTIDE SEQUENCE</scope>
    <source>
        <strain evidence="1">JEL0513</strain>
    </source>
</reference>
<gene>
    <name evidence="1" type="ORF">HK100_010089</name>
</gene>
<protein>
    <submittedName>
        <fullName evidence="1">Uncharacterized protein</fullName>
    </submittedName>
</protein>
<accession>A0AAD5T4G8</accession>
<sequence>MAEHREIMKRAAEAQDEAERCRIELESSVFASNLVTADKIKFDPIANLSKDADNFRVNHKFVSRKPTPLAGKTFIYRLIRLGAARERFLIRNTDDVHVEFTAEALKEHQDWLLANLGNIRGTETKHILKFVSGSRIDMFSANQRFPELDADTVGQEWESDGTQPPSVLSPSKCNSLTEAVALIWEGQEEKNQISWHLRWAPNSVIVPHEHVWKKPELMVEYFVGRLGGIYLTTETIMKPEDVACDR</sequence>
<proteinExistence type="predicted"/>
<keyword evidence="2" id="KW-1185">Reference proteome</keyword>
<dbReference type="AlphaFoldDB" id="A0AAD5T4G8"/>
<organism evidence="1 2">
    <name type="scientific">Physocladia obscura</name>
    <dbReference type="NCBI Taxonomy" id="109957"/>
    <lineage>
        <taxon>Eukaryota</taxon>
        <taxon>Fungi</taxon>
        <taxon>Fungi incertae sedis</taxon>
        <taxon>Chytridiomycota</taxon>
        <taxon>Chytridiomycota incertae sedis</taxon>
        <taxon>Chytridiomycetes</taxon>
        <taxon>Chytridiales</taxon>
        <taxon>Chytriomycetaceae</taxon>
        <taxon>Physocladia</taxon>
    </lineage>
</organism>
<evidence type="ECO:0000313" key="1">
    <source>
        <dbReference type="EMBL" id="KAJ3126784.1"/>
    </source>
</evidence>
<name>A0AAD5T4G8_9FUNG</name>
<comment type="caution">
    <text evidence="1">The sequence shown here is derived from an EMBL/GenBank/DDBJ whole genome shotgun (WGS) entry which is preliminary data.</text>
</comment>